<keyword evidence="5 10" id="KW-0067">ATP-binding</keyword>
<comment type="similarity">
    <text evidence="10">Belongs to the class-I aminoacyl-tRNA synthetase family. TyrS type 2 subfamily.</text>
</comment>
<evidence type="ECO:0000256" key="3">
    <source>
        <dbReference type="ARBA" id="ARBA00022598"/>
    </source>
</evidence>
<dbReference type="InterPro" id="IPR014729">
    <property type="entry name" value="Rossmann-like_a/b/a_fold"/>
</dbReference>
<dbReference type="Gene3D" id="3.10.290.10">
    <property type="entry name" value="RNA-binding S4 domain"/>
    <property type="match status" value="1"/>
</dbReference>
<dbReference type="InterPro" id="IPR024088">
    <property type="entry name" value="Tyr-tRNA-ligase_bac-type"/>
</dbReference>
<dbReference type="HAMAP" id="MF_02007">
    <property type="entry name" value="Tyr_tRNA_synth_type2"/>
    <property type="match status" value="1"/>
</dbReference>
<comment type="function">
    <text evidence="10">Catalyzes the attachment of tyrosine to tRNA(Tyr) in a two-step reaction: tyrosine is first activated by ATP to form Tyr-AMP and then transferred to the acceptor end of tRNA(Tyr).</text>
</comment>
<evidence type="ECO:0000256" key="8">
    <source>
        <dbReference type="ARBA" id="ARBA00023146"/>
    </source>
</evidence>
<evidence type="ECO:0000256" key="4">
    <source>
        <dbReference type="ARBA" id="ARBA00022741"/>
    </source>
</evidence>
<accession>A0A538SW04</accession>
<keyword evidence="3 10" id="KW-0436">Ligase</keyword>
<evidence type="ECO:0000256" key="2">
    <source>
        <dbReference type="ARBA" id="ARBA00022490"/>
    </source>
</evidence>
<evidence type="ECO:0000256" key="10">
    <source>
        <dbReference type="HAMAP-Rule" id="MF_02007"/>
    </source>
</evidence>
<evidence type="ECO:0000256" key="7">
    <source>
        <dbReference type="ARBA" id="ARBA00022917"/>
    </source>
</evidence>
<dbReference type="NCBIfam" id="TIGR00234">
    <property type="entry name" value="tyrS"/>
    <property type="match status" value="1"/>
</dbReference>
<gene>
    <name evidence="10" type="primary">tyrS</name>
    <name evidence="12" type="ORF">E6K74_02950</name>
</gene>
<keyword evidence="4 10" id="KW-0547">Nucleotide-binding</keyword>
<feature type="short sequence motif" description="'HIGH' region" evidence="10">
    <location>
        <begin position="52"/>
        <end position="61"/>
    </location>
</feature>
<comment type="catalytic activity">
    <reaction evidence="9 10">
        <text>tRNA(Tyr) + L-tyrosine + ATP = L-tyrosyl-tRNA(Tyr) + AMP + diphosphate + H(+)</text>
        <dbReference type="Rhea" id="RHEA:10220"/>
        <dbReference type="Rhea" id="RHEA-COMP:9706"/>
        <dbReference type="Rhea" id="RHEA-COMP:9707"/>
        <dbReference type="ChEBI" id="CHEBI:15378"/>
        <dbReference type="ChEBI" id="CHEBI:30616"/>
        <dbReference type="ChEBI" id="CHEBI:33019"/>
        <dbReference type="ChEBI" id="CHEBI:58315"/>
        <dbReference type="ChEBI" id="CHEBI:78442"/>
        <dbReference type="ChEBI" id="CHEBI:78536"/>
        <dbReference type="ChEBI" id="CHEBI:456215"/>
        <dbReference type="EC" id="6.1.1.1"/>
    </reaction>
</comment>
<feature type="binding site" evidence="10">
    <location>
        <position position="239"/>
    </location>
    <ligand>
        <name>ATP</name>
        <dbReference type="ChEBI" id="CHEBI:30616"/>
    </ligand>
</feature>
<keyword evidence="8 10" id="KW-0030">Aminoacyl-tRNA synthetase</keyword>
<dbReference type="Gene3D" id="3.40.50.620">
    <property type="entry name" value="HUPs"/>
    <property type="match status" value="1"/>
</dbReference>
<dbReference type="CDD" id="cd00805">
    <property type="entry name" value="TyrRS_core"/>
    <property type="match status" value="1"/>
</dbReference>
<dbReference type="Proteomes" id="UP000319829">
    <property type="component" value="Unassembled WGS sequence"/>
</dbReference>
<dbReference type="InterPro" id="IPR024108">
    <property type="entry name" value="Tyr-tRNA-ligase_bac_2"/>
</dbReference>
<name>A0A538SW04_UNCEI</name>
<evidence type="ECO:0000313" key="12">
    <source>
        <dbReference type="EMBL" id="TMQ55525.1"/>
    </source>
</evidence>
<dbReference type="GO" id="GO:0005829">
    <property type="term" value="C:cytosol"/>
    <property type="evidence" value="ECO:0007669"/>
    <property type="project" value="TreeGrafter"/>
</dbReference>
<dbReference type="GO" id="GO:0004831">
    <property type="term" value="F:tyrosine-tRNA ligase activity"/>
    <property type="evidence" value="ECO:0007669"/>
    <property type="project" value="UniProtKB-UniRule"/>
</dbReference>
<evidence type="ECO:0000256" key="1">
    <source>
        <dbReference type="ARBA" id="ARBA00011738"/>
    </source>
</evidence>
<keyword evidence="2 10" id="KW-0963">Cytoplasm</keyword>
<dbReference type="InterPro" id="IPR036986">
    <property type="entry name" value="S4_RNA-bd_sf"/>
</dbReference>
<dbReference type="InterPro" id="IPR002307">
    <property type="entry name" value="Tyr-tRNA-ligase"/>
</dbReference>
<comment type="subunit">
    <text evidence="1 10">Homodimer.</text>
</comment>
<organism evidence="12 13">
    <name type="scientific">Eiseniibacteriota bacterium</name>
    <dbReference type="NCBI Taxonomy" id="2212470"/>
    <lineage>
        <taxon>Bacteria</taxon>
        <taxon>Candidatus Eiseniibacteriota</taxon>
    </lineage>
</organism>
<evidence type="ECO:0000256" key="5">
    <source>
        <dbReference type="ARBA" id="ARBA00022840"/>
    </source>
</evidence>
<proteinExistence type="inferred from homology"/>
<keyword evidence="7 10" id="KW-0648">Protein biosynthesis</keyword>
<dbReference type="PROSITE" id="PS00178">
    <property type="entry name" value="AA_TRNA_LIGASE_I"/>
    <property type="match status" value="1"/>
</dbReference>
<keyword evidence="6 11" id="KW-0694">RNA-binding</keyword>
<evidence type="ECO:0000256" key="9">
    <source>
        <dbReference type="ARBA" id="ARBA00048248"/>
    </source>
</evidence>
<evidence type="ECO:0000313" key="13">
    <source>
        <dbReference type="Proteomes" id="UP000319829"/>
    </source>
</evidence>
<dbReference type="PRINTS" id="PR01040">
    <property type="entry name" value="TRNASYNTHTYR"/>
</dbReference>
<dbReference type="InterPro" id="IPR002305">
    <property type="entry name" value="aa-tRNA-synth_Ic"/>
</dbReference>
<dbReference type="GO" id="GO:0006437">
    <property type="term" value="P:tyrosyl-tRNA aminoacylation"/>
    <property type="evidence" value="ECO:0007669"/>
    <property type="project" value="UniProtKB-UniRule"/>
</dbReference>
<dbReference type="PROSITE" id="PS50889">
    <property type="entry name" value="S4"/>
    <property type="match status" value="1"/>
</dbReference>
<dbReference type="Pfam" id="PF00579">
    <property type="entry name" value="tRNA-synt_1b"/>
    <property type="match status" value="1"/>
</dbReference>
<dbReference type="GO" id="GO:0003723">
    <property type="term" value="F:RNA binding"/>
    <property type="evidence" value="ECO:0007669"/>
    <property type="project" value="UniProtKB-KW"/>
</dbReference>
<evidence type="ECO:0000256" key="11">
    <source>
        <dbReference type="PROSITE-ProRule" id="PRU00182"/>
    </source>
</evidence>
<dbReference type="SUPFAM" id="SSF55174">
    <property type="entry name" value="Alpha-L RNA-binding motif"/>
    <property type="match status" value="1"/>
</dbReference>
<reference evidence="12 13" key="1">
    <citation type="journal article" date="2019" name="Nat. Microbiol.">
        <title>Mediterranean grassland soil C-N compound turnover is dependent on rainfall and depth, and is mediated by genomically divergent microorganisms.</title>
        <authorList>
            <person name="Diamond S."/>
            <person name="Andeer P.F."/>
            <person name="Li Z."/>
            <person name="Crits-Christoph A."/>
            <person name="Burstein D."/>
            <person name="Anantharaman K."/>
            <person name="Lane K.R."/>
            <person name="Thomas B.C."/>
            <person name="Pan C."/>
            <person name="Northen T.R."/>
            <person name="Banfield J.F."/>
        </authorList>
    </citation>
    <scope>NUCLEOTIDE SEQUENCE [LARGE SCALE GENOMIC DNA]</scope>
    <source>
        <strain evidence="12">WS_4</strain>
    </source>
</reference>
<dbReference type="InterPro" id="IPR001412">
    <property type="entry name" value="aa-tRNA-synth_I_CS"/>
</dbReference>
<dbReference type="EMBL" id="VBOU01000021">
    <property type="protein sequence ID" value="TMQ55525.1"/>
    <property type="molecule type" value="Genomic_DNA"/>
</dbReference>
<dbReference type="PANTHER" id="PTHR11766">
    <property type="entry name" value="TYROSYL-TRNA SYNTHETASE"/>
    <property type="match status" value="1"/>
</dbReference>
<dbReference type="GO" id="GO:0005524">
    <property type="term" value="F:ATP binding"/>
    <property type="evidence" value="ECO:0007669"/>
    <property type="project" value="UniProtKB-UniRule"/>
</dbReference>
<protein>
    <recommendedName>
        <fullName evidence="10">Tyrosine--tRNA ligase</fullName>
        <ecNumber evidence="10">6.1.1.1</ecNumber>
    </recommendedName>
    <alternativeName>
        <fullName evidence="10">Tyrosyl-tRNA synthetase</fullName>
        <shortName evidence="10">TyrRS</shortName>
    </alternativeName>
</protein>
<dbReference type="AlphaFoldDB" id="A0A538SW04"/>
<dbReference type="EC" id="6.1.1.1" evidence="10"/>
<comment type="subcellular location">
    <subcellularLocation>
        <location evidence="10">Cytoplasm</location>
    </subcellularLocation>
</comment>
<comment type="caution">
    <text evidence="12">The sequence shown here is derived from an EMBL/GenBank/DDBJ whole genome shotgun (WGS) entry which is preliminary data.</text>
</comment>
<sequence>MSPKSKNAEIERQLEVIRSGVEELIPEDELIRKLERSIASRKPLRIKQGFDPTAPDIHLGHTIGLRKLRQFQELGHQVVLIVGSYTALVGDPSGRSETRPNLTEDAVLQNAQTYMDQFFKVVDKDRTEVRWNGEWFKTMSFVDVLRLTSRFTVARILERDDFDIRFKHGEPISVHELLYPLMQAYDSVVIRADVEIGATEQKFNLLTGRDIQAAYDVEPQVILTLPVLEGTDGVRRMSKSLGNYIGIAEPPKEIYGKVMSLPDKLIERYFRLVTDATSAECDEVARSLRQAGTNPMTWKKALAHRIVRMYHEQAAADFAQSEFEKQFSRRELPSDLPTVEVDAGAFRARDLMMRAFPNTYTGSSAGNLFKQGAVYVNGERLTDVAREIRVGRGSGDQVEVIIKVGRKIARVVPKGAG</sequence>
<dbReference type="FunFam" id="3.40.50.620:FF:000061">
    <property type="entry name" value="Tyrosine--tRNA ligase"/>
    <property type="match status" value="1"/>
</dbReference>
<comment type="caution">
    <text evidence="10">Lacks conserved residue(s) required for the propagation of feature annotation.</text>
</comment>
<dbReference type="SUPFAM" id="SSF52374">
    <property type="entry name" value="Nucleotidylyl transferase"/>
    <property type="match status" value="1"/>
</dbReference>
<evidence type="ECO:0000256" key="6">
    <source>
        <dbReference type="ARBA" id="ARBA00022884"/>
    </source>
</evidence>
<dbReference type="Gene3D" id="1.10.240.10">
    <property type="entry name" value="Tyrosyl-Transfer RNA Synthetase"/>
    <property type="match status" value="1"/>
</dbReference>
<dbReference type="PANTHER" id="PTHR11766:SF1">
    <property type="entry name" value="TYROSINE--TRNA LIGASE"/>
    <property type="match status" value="1"/>
</dbReference>